<feature type="transmembrane region" description="Helical" evidence="1">
    <location>
        <begin position="21"/>
        <end position="44"/>
    </location>
</feature>
<keyword evidence="3" id="KW-1185">Reference proteome</keyword>
<evidence type="ECO:0000313" key="3">
    <source>
        <dbReference type="Proteomes" id="UP000298061"/>
    </source>
</evidence>
<sequence length="110" mass="12088">MVLFSASIYILVWRRPNKRNLIISVALFVFTTADVFLDYSLTILSPNIISNSFLEGGAYAPCPGADLAARAKEGITYDLLNLISDGTYAINFVLADGLLVGVLRLHLPRR</sequence>
<dbReference type="Proteomes" id="UP000298061">
    <property type="component" value="Unassembled WGS sequence"/>
</dbReference>
<reference evidence="2 3" key="1">
    <citation type="submission" date="2019-02" db="EMBL/GenBank/DDBJ databases">
        <title>Genome sequencing of the rare red list fungi Hericium alpestre (H. flagellum).</title>
        <authorList>
            <person name="Buettner E."/>
            <person name="Kellner H."/>
        </authorList>
    </citation>
    <scope>NUCLEOTIDE SEQUENCE [LARGE SCALE GENOMIC DNA]</scope>
    <source>
        <strain evidence="2 3">DSM 108284</strain>
    </source>
</reference>
<dbReference type="AlphaFoldDB" id="A0A4Y9ZI21"/>
<feature type="transmembrane region" description="Helical" evidence="1">
    <location>
        <begin position="88"/>
        <end position="107"/>
    </location>
</feature>
<proteinExistence type="predicted"/>
<keyword evidence="1" id="KW-1133">Transmembrane helix</keyword>
<evidence type="ECO:0000256" key="1">
    <source>
        <dbReference type="SAM" id="Phobius"/>
    </source>
</evidence>
<accession>A0A4Y9ZI21</accession>
<evidence type="ECO:0000313" key="2">
    <source>
        <dbReference type="EMBL" id="TFY73461.1"/>
    </source>
</evidence>
<organism evidence="2 3">
    <name type="scientific">Hericium alpestre</name>
    <dbReference type="NCBI Taxonomy" id="135208"/>
    <lineage>
        <taxon>Eukaryota</taxon>
        <taxon>Fungi</taxon>
        <taxon>Dikarya</taxon>
        <taxon>Basidiomycota</taxon>
        <taxon>Agaricomycotina</taxon>
        <taxon>Agaricomycetes</taxon>
        <taxon>Russulales</taxon>
        <taxon>Hericiaceae</taxon>
        <taxon>Hericium</taxon>
    </lineage>
</organism>
<comment type="caution">
    <text evidence="2">The sequence shown here is derived from an EMBL/GenBank/DDBJ whole genome shotgun (WGS) entry which is preliminary data.</text>
</comment>
<keyword evidence="1" id="KW-0812">Transmembrane</keyword>
<dbReference type="EMBL" id="SFCI01002835">
    <property type="protein sequence ID" value="TFY73461.1"/>
    <property type="molecule type" value="Genomic_DNA"/>
</dbReference>
<name>A0A4Y9ZI21_9AGAM</name>
<dbReference type="OrthoDB" id="3357408at2759"/>
<keyword evidence="1" id="KW-0472">Membrane</keyword>
<protein>
    <submittedName>
        <fullName evidence="2">Uncharacterized protein</fullName>
    </submittedName>
</protein>
<gene>
    <name evidence="2" type="ORF">EWM64_g10551</name>
</gene>